<evidence type="ECO:0008006" key="4">
    <source>
        <dbReference type="Google" id="ProtNLM"/>
    </source>
</evidence>
<name>A0A6A6PKI2_9PEZI</name>
<feature type="chain" id="PRO_5025494301" description="Secreted protein" evidence="1">
    <location>
        <begin position="26"/>
        <end position="89"/>
    </location>
</feature>
<proteinExistence type="predicted"/>
<dbReference type="AlphaFoldDB" id="A0A6A6PKI2"/>
<accession>A0A6A6PKI2</accession>
<sequence>MTFSGMLAHTIVVAWLNSFSRGVDSERLRMLRAGETCVTSMSPSSLWSSVTSFLSSSAVSSTSPPVSPSTTSSLFFSLLVAFEIRLRSF</sequence>
<dbReference type="Proteomes" id="UP000799767">
    <property type="component" value="Unassembled WGS sequence"/>
</dbReference>
<evidence type="ECO:0000313" key="3">
    <source>
        <dbReference type="Proteomes" id="UP000799767"/>
    </source>
</evidence>
<dbReference type="EMBL" id="MU001640">
    <property type="protein sequence ID" value="KAF2480003.1"/>
    <property type="molecule type" value="Genomic_DNA"/>
</dbReference>
<dbReference type="RefSeq" id="XP_033586573.1">
    <property type="nucleotide sequence ID" value="XM_033734508.1"/>
</dbReference>
<keyword evidence="1" id="KW-0732">Signal</keyword>
<reference evidence="2" key="1">
    <citation type="journal article" date="2020" name="Stud. Mycol.">
        <title>101 Dothideomycetes genomes: a test case for predicting lifestyles and emergence of pathogens.</title>
        <authorList>
            <person name="Haridas S."/>
            <person name="Albert R."/>
            <person name="Binder M."/>
            <person name="Bloem J."/>
            <person name="Labutti K."/>
            <person name="Salamov A."/>
            <person name="Andreopoulos B."/>
            <person name="Baker S."/>
            <person name="Barry K."/>
            <person name="Bills G."/>
            <person name="Bluhm B."/>
            <person name="Cannon C."/>
            <person name="Castanera R."/>
            <person name="Culley D."/>
            <person name="Daum C."/>
            <person name="Ezra D."/>
            <person name="Gonzalez J."/>
            <person name="Henrissat B."/>
            <person name="Kuo A."/>
            <person name="Liang C."/>
            <person name="Lipzen A."/>
            <person name="Lutzoni F."/>
            <person name="Magnuson J."/>
            <person name="Mondo S."/>
            <person name="Nolan M."/>
            <person name="Ohm R."/>
            <person name="Pangilinan J."/>
            <person name="Park H.-J."/>
            <person name="Ramirez L."/>
            <person name="Alfaro M."/>
            <person name="Sun H."/>
            <person name="Tritt A."/>
            <person name="Yoshinaga Y."/>
            <person name="Zwiers L.-H."/>
            <person name="Turgeon B."/>
            <person name="Goodwin S."/>
            <person name="Spatafora J."/>
            <person name="Crous P."/>
            <person name="Grigoriev I."/>
        </authorList>
    </citation>
    <scope>NUCLEOTIDE SEQUENCE</scope>
    <source>
        <strain evidence="2">CBS 113389</strain>
    </source>
</reference>
<evidence type="ECO:0000256" key="1">
    <source>
        <dbReference type="SAM" id="SignalP"/>
    </source>
</evidence>
<feature type="signal peptide" evidence="1">
    <location>
        <begin position="1"/>
        <end position="25"/>
    </location>
</feature>
<protein>
    <recommendedName>
        <fullName evidence="4">Secreted protein</fullName>
    </recommendedName>
</protein>
<gene>
    <name evidence="2" type="ORF">BDY17DRAFT_303049</name>
</gene>
<keyword evidence="3" id="KW-1185">Reference proteome</keyword>
<evidence type="ECO:0000313" key="2">
    <source>
        <dbReference type="EMBL" id="KAF2480003.1"/>
    </source>
</evidence>
<dbReference type="GeneID" id="54475510"/>
<organism evidence="2 3">
    <name type="scientific">Neohortaea acidophila</name>
    <dbReference type="NCBI Taxonomy" id="245834"/>
    <lineage>
        <taxon>Eukaryota</taxon>
        <taxon>Fungi</taxon>
        <taxon>Dikarya</taxon>
        <taxon>Ascomycota</taxon>
        <taxon>Pezizomycotina</taxon>
        <taxon>Dothideomycetes</taxon>
        <taxon>Dothideomycetidae</taxon>
        <taxon>Mycosphaerellales</taxon>
        <taxon>Teratosphaeriaceae</taxon>
        <taxon>Neohortaea</taxon>
    </lineage>
</organism>